<accession>A0A4U5P6Q9</accession>
<dbReference type="PANTHER" id="PTHR47481">
    <property type="match status" value="1"/>
</dbReference>
<evidence type="ECO:0000313" key="2">
    <source>
        <dbReference type="EMBL" id="TKR91421.1"/>
    </source>
</evidence>
<organism evidence="2">
    <name type="scientific">Populus alba</name>
    <name type="common">White poplar</name>
    <dbReference type="NCBI Taxonomy" id="43335"/>
    <lineage>
        <taxon>Eukaryota</taxon>
        <taxon>Viridiplantae</taxon>
        <taxon>Streptophyta</taxon>
        <taxon>Embryophyta</taxon>
        <taxon>Tracheophyta</taxon>
        <taxon>Spermatophyta</taxon>
        <taxon>Magnoliopsida</taxon>
        <taxon>eudicotyledons</taxon>
        <taxon>Gunneridae</taxon>
        <taxon>Pentapetalae</taxon>
        <taxon>rosids</taxon>
        <taxon>fabids</taxon>
        <taxon>Malpighiales</taxon>
        <taxon>Salicaceae</taxon>
        <taxon>Saliceae</taxon>
        <taxon>Populus</taxon>
    </lineage>
</organism>
<evidence type="ECO:0000256" key="1">
    <source>
        <dbReference type="SAM" id="MobiDB-lite"/>
    </source>
</evidence>
<feature type="compositionally biased region" description="Polar residues" evidence="1">
    <location>
        <begin position="340"/>
        <end position="349"/>
    </location>
</feature>
<reference evidence="2" key="1">
    <citation type="submission" date="2018-10" db="EMBL/GenBank/DDBJ databases">
        <title>Population genomic analysis revealed the cold adaptation of white poplar.</title>
        <authorList>
            <person name="Liu Y.-J."/>
        </authorList>
    </citation>
    <scope>NUCLEOTIDE SEQUENCE [LARGE SCALE GENOMIC DNA]</scope>
    <source>
        <strain evidence="2">PAL-ZL1</strain>
    </source>
</reference>
<feature type="region of interest" description="Disordered" evidence="1">
    <location>
        <begin position="336"/>
        <end position="358"/>
    </location>
</feature>
<dbReference type="EMBL" id="RCHU01000782">
    <property type="protein sequence ID" value="TKR91421.1"/>
    <property type="molecule type" value="Genomic_DNA"/>
</dbReference>
<proteinExistence type="predicted"/>
<protein>
    <recommendedName>
        <fullName evidence="3">Retrotransposon Copia-like N-terminal domain-containing protein</fullName>
    </recommendedName>
</protein>
<dbReference type="Pfam" id="PF14223">
    <property type="entry name" value="Retrotran_gag_2"/>
    <property type="match status" value="1"/>
</dbReference>
<feature type="region of interest" description="Disordered" evidence="1">
    <location>
        <begin position="250"/>
        <end position="273"/>
    </location>
</feature>
<evidence type="ECO:0008006" key="3">
    <source>
        <dbReference type="Google" id="ProtNLM"/>
    </source>
</evidence>
<gene>
    <name evidence="2" type="ORF">D5086_0000223450</name>
</gene>
<comment type="caution">
    <text evidence="2">The sequence shown here is derived from an EMBL/GenBank/DDBJ whole genome shotgun (WGS) entry which is preliminary data.</text>
</comment>
<dbReference type="PANTHER" id="PTHR47481:SF22">
    <property type="entry name" value="RETROTRANSPOSON GAG DOMAIN-CONTAINING PROTEIN"/>
    <property type="match status" value="1"/>
</dbReference>
<name>A0A4U5P6Q9_POPAL</name>
<dbReference type="AlphaFoldDB" id="A0A4U5P6Q9"/>
<sequence>MVSEHLIANASNDPMATTSDFSSAAFHLPAQVISIKLDGTNFLAWTAQLLPLFRSYGLMGIVDGSDFCPLQFSSEEYKIQGITNSAYMAWQYKDQTILGWIISSLSPTVVSTIYGLETSRLAWQALGARFAAPSTSRISLIKRKLQSLQQGSLPCQKFLDEVKTLADELSAVGKPIDDSDLILSVLNGLNSSFHSFVTTYMLLSKEKSMSFSDFHAELLNHDLMQQFHSQSLHHEAGSYALYSHKPAAKISSRHSSNKSRFSGVSKGSDPASCVSSSGMSPGLFFTPPSHIFPSSSDFSPPPATSSPTQVLTDLPLHNIHPAPAINSNEYHLPSSLPSLYSGQPDSSESIPIPSAPTLSPSFDHHDNTILNLQNGALSTHESSTKIITRSQTGHHKPRRFPDFHLYSTRHPLQALHAVGDLLCLIWLPNACGSCHWLHVVLEN</sequence>